<dbReference type="GO" id="GO:0003677">
    <property type="term" value="F:DNA binding"/>
    <property type="evidence" value="ECO:0007669"/>
    <property type="project" value="UniProtKB-KW"/>
</dbReference>
<dbReference type="SUPFAM" id="SSF53041">
    <property type="entry name" value="Resolvase-like"/>
    <property type="match status" value="1"/>
</dbReference>
<name>A0A0F9UQU1_9ZZZZ</name>
<dbReference type="Pfam" id="PF00239">
    <property type="entry name" value="Resolvase"/>
    <property type="match status" value="1"/>
</dbReference>
<evidence type="ECO:0000259" key="4">
    <source>
        <dbReference type="PROSITE" id="PS51736"/>
    </source>
</evidence>
<dbReference type="PANTHER" id="PTHR30461:SF2">
    <property type="entry name" value="SERINE RECOMBINASE PINE-RELATED"/>
    <property type="match status" value="1"/>
</dbReference>
<dbReference type="InterPro" id="IPR006118">
    <property type="entry name" value="Recombinase_CS"/>
</dbReference>
<feature type="domain" description="Resolvase/invertase-type recombinase catalytic" evidence="4">
    <location>
        <begin position="9"/>
        <end position="146"/>
    </location>
</feature>
<evidence type="ECO:0000256" key="2">
    <source>
        <dbReference type="ARBA" id="ARBA00023125"/>
    </source>
</evidence>
<dbReference type="GO" id="GO:0000150">
    <property type="term" value="F:DNA strand exchange activity"/>
    <property type="evidence" value="ECO:0007669"/>
    <property type="project" value="InterPro"/>
</dbReference>
<dbReference type="CDD" id="cd03768">
    <property type="entry name" value="SR_ResInv"/>
    <property type="match status" value="1"/>
</dbReference>
<evidence type="ECO:0000256" key="3">
    <source>
        <dbReference type="ARBA" id="ARBA00023172"/>
    </source>
</evidence>
<keyword evidence="3" id="KW-0233">DNA recombination</keyword>
<dbReference type="PROSITE" id="PS51736">
    <property type="entry name" value="RECOMBINASES_3"/>
    <property type="match status" value="1"/>
</dbReference>
<dbReference type="GO" id="GO:0015074">
    <property type="term" value="P:DNA integration"/>
    <property type="evidence" value="ECO:0007669"/>
    <property type="project" value="UniProtKB-KW"/>
</dbReference>
<dbReference type="Gene3D" id="3.40.50.1390">
    <property type="entry name" value="Resolvase, N-terminal catalytic domain"/>
    <property type="match status" value="1"/>
</dbReference>
<organism evidence="5">
    <name type="scientific">marine sediment metagenome</name>
    <dbReference type="NCBI Taxonomy" id="412755"/>
    <lineage>
        <taxon>unclassified sequences</taxon>
        <taxon>metagenomes</taxon>
        <taxon>ecological metagenomes</taxon>
    </lineage>
</organism>
<dbReference type="InterPro" id="IPR036162">
    <property type="entry name" value="Resolvase-like_N_sf"/>
</dbReference>
<gene>
    <name evidence="5" type="ORF">LCGC14_0177600</name>
</gene>
<comment type="caution">
    <text evidence="5">The sequence shown here is derived from an EMBL/GenBank/DDBJ whole genome shotgun (WGS) entry which is preliminary data.</text>
</comment>
<reference evidence="5" key="1">
    <citation type="journal article" date="2015" name="Nature">
        <title>Complex archaea that bridge the gap between prokaryotes and eukaryotes.</title>
        <authorList>
            <person name="Spang A."/>
            <person name="Saw J.H."/>
            <person name="Jorgensen S.L."/>
            <person name="Zaremba-Niedzwiedzka K."/>
            <person name="Martijn J."/>
            <person name="Lind A.E."/>
            <person name="van Eijk R."/>
            <person name="Schleper C."/>
            <person name="Guy L."/>
            <person name="Ettema T.J."/>
        </authorList>
    </citation>
    <scope>NUCLEOTIDE SEQUENCE</scope>
</reference>
<dbReference type="SMART" id="SM00857">
    <property type="entry name" value="Resolvase"/>
    <property type="match status" value="1"/>
</dbReference>
<dbReference type="EMBL" id="LAZR01000070">
    <property type="protein sequence ID" value="KKN95515.1"/>
    <property type="molecule type" value="Genomic_DNA"/>
</dbReference>
<evidence type="ECO:0000256" key="1">
    <source>
        <dbReference type="ARBA" id="ARBA00022908"/>
    </source>
</evidence>
<sequence length="195" mass="21014">MMTTATTSTTIAYTRVSTDGQSIEAQRHAIAERYHVSKWFSDAATSGATKAMERSGFQALFQYAREGDTVIVAAVDRLGRNTIDVLETVEALRSKGIAVVSMREGFDLNSAIGKAMLTMLAAVAELERSNIKARQMAGIQRAKAQGKKLGAPKVIDDAQVAAWRQENSASIADTAKHWDISIAAVKRACAKHKAS</sequence>
<dbReference type="AlphaFoldDB" id="A0A0F9UQU1"/>
<keyword evidence="1" id="KW-0229">DNA integration</keyword>
<keyword evidence="2" id="KW-0238">DNA-binding</keyword>
<proteinExistence type="predicted"/>
<dbReference type="PANTHER" id="PTHR30461">
    <property type="entry name" value="DNA-INVERTASE FROM LAMBDOID PROPHAGE"/>
    <property type="match status" value="1"/>
</dbReference>
<dbReference type="InterPro" id="IPR050639">
    <property type="entry name" value="SSR_resolvase"/>
</dbReference>
<dbReference type="PROSITE" id="PS00398">
    <property type="entry name" value="RECOMBINASES_2"/>
    <property type="match status" value="1"/>
</dbReference>
<accession>A0A0F9UQU1</accession>
<protein>
    <recommendedName>
        <fullName evidence="4">Resolvase/invertase-type recombinase catalytic domain-containing protein</fullName>
    </recommendedName>
</protein>
<evidence type="ECO:0000313" key="5">
    <source>
        <dbReference type="EMBL" id="KKN95515.1"/>
    </source>
</evidence>
<dbReference type="InterPro" id="IPR006119">
    <property type="entry name" value="Resolv_N"/>
</dbReference>